<dbReference type="GeneID" id="102808329"/>
<dbReference type="PANTHER" id="PTHR42776:SF4">
    <property type="entry name" value="ACYLAMINO-ACID-RELEASING ENZYME"/>
    <property type="match status" value="1"/>
</dbReference>
<protein>
    <submittedName>
        <fullName evidence="4">Acylamino-acid-releasing enzyme-like</fullName>
    </submittedName>
</protein>
<dbReference type="InterPro" id="IPR001375">
    <property type="entry name" value="Peptidase_S9_cat"/>
</dbReference>
<dbReference type="InterPro" id="IPR029058">
    <property type="entry name" value="AB_hydrolase_fold"/>
</dbReference>
<proteinExistence type="predicted"/>
<dbReference type="PANTHER" id="PTHR42776">
    <property type="entry name" value="SERINE PEPTIDASE S9 FAMILY MEMBER"/>
    <property type="match status" value="1"/>
</dbReference>
<organism evidence="3 4">
    <name type="scientific">Saccoglossus kowalevskii</name>
    <name type="common">Acorn worm</name>
    <dbReference type="NCBI Taxonomy" id="10224"/>
    <lineage>
        <taxon>Eukaryota</taxon>
        <taxon>Metazoa</taxon>
        <taxon>Hemichordata</taxon>
        <taxon>Enteropneusta</taxon>
        <taxon>Harrimaniidae</taxon>
        <taxon>Saccoglossus</taxon>
    </lineage>
</organism>
<gene>
    <name evidence="4" type="primary">LOC102808329</name>
</gene>
<evidence type="ECO:0000256" key="1">
    <source>
        <dbReference type="ARBA" id="ARBA00022801"/>
    </source>
</evidence>
<evidence type="ECO:0000313" key="3">
    <source>
        <dbReference type="Proteomes" id="UP000694865"/>
    </source>
</evidence>
<evidence type="ECO:0000313" key="4">
    <source>
        <dbReference type="RefSeq" id="XP_006824485.1"/>
    </source>
</evidence>
<dbReference type="Pfam" id="PF00326">
    <property type="entry name" value="Peptidase_S9"/>
    <property type="match status" value="1"/>
</dbReference>
<name>A0ABM0MWU4_SACKO</name>
<accession>A0ABM0MWU4</accession>
<dbReference type="RefSeq" id="XP_006824485.1">
    <property type="nucleotide sequence ID" value="XM_006824422.1"/>
</dbReference>
<keyword evidence="3" id="KW-1185">Reference proteome</keyword>
<evidence type="ECO:0000259" key="2">
    <source>
        <dbReference type="Pfam" id="PF00326"/>
    </source>
</evidence>
<keyword evidence="1" id="KW-0378">Hydrolase</keyword>
<reference evidence="4" key="1">
    <citation type="submission" date="2025-08" db="UniProtKB">
        <authorList>
            <consortium name="RefSeq"/>
        </authorList>
    </citation>
    <scope>IDENTIFICATION</scope>
    <source>
        <tissue evidence="4">Testes</tissue>
    </source>
</reference>
<dbReference type="Proteomes" id="UP000694865">
    <property type="component" value="Unplaced"/>
</dbReference>
<sequence>MLSRSPIKYIDKMITPTLILLGAVDIRVPPKQGHELYKALKSRGVKTKLLLYPDNNHPIAKVDAEADAFINTYQWYMENI</sequence>
<dbReference type="SUPFAM" id="SSF53474">
    <property type="entry name" value="alpha/beta-Hydrolases"/>
    <property type="match status" value="1"/>
</dbReference>
<dbReference type="Gene3D" id="3.40.50.1820">
    <property type="entry name" value="alpha/beta hydrolase"/>
    <property type="match status" value="1"/>
</dbReference>
<feature type="domain" description="Peptidase S9 prolyl oligopeptidase catalytic" evidence="2">
    <location>
        <begin position="4"/>
        <end position="79"/>
    </location>
</feature>